<dbReference type="InterPro" id="IPR023214">
    <property type="entry name" value="HAD_sf"/>
</dbReference>
<dbReference type="SFLD" id="SFLDS00003">
    <property type="entry name" value="Haloacid_Dehalogenase"/>
    <property type="match status" value="1"/>
</dbReference>
<dbReference type="Gene3D" id="3.40.50.1000">
    <property type="entry name" value="HAD superfamily/HAD-like"/>
    <property type="match status" value="1"/>
</dbReference>
<dbReference type="SUPFAM" id="SSF56784">
    <property type="entry name" value="HAD-like"/>
    <property type="match status" value="1"/>
</dbReference>
<name>A0A9X0WG15_9GAMM</name>
<keyword evidence="1" id="KW-0378">Hydrolase</keyword>
<dbReference type="InterPro" id="IPR050155">
    <property type="entry name" value="HAD-like_hydrolase_sf"/>
</dbReference>
<dbReference type="InterPro" id="IPR006439">
    <property type="entry name" value="HAD-SF_hydro_IA"/>
</dbReference>
<dbReference type="PANTHER" id="PTHR43434:SF24">
    <property type="entry name" value="HYDROLASE-RELATED"/>
    <property type="match status" value="1"/>
</dbReference>
<dbReference type="PANTHER" id="PTHR43434">
    <property type="entry name" value="PHOSPHOGLYCOLATE PHOSPHATASE"/>
    <property type="match status" value="1"/>
</dbReference>
<dbReference type="SFLD" id="SFLDG01135">
    <property type="entry name" value="C1.5.6:_HAD__Beta-PGM__Phospha"/>
    <property type="match status" value="1"/>
</dbReference>
<gene>
    <name evidence="1" type="ORF">CKO25_04840</name>
</gene>
<dbReference type="InterPro" id="IPR041492">
    <property type="entry name" value="HAD_2"/>
</dbReference>
<evidence type="ECO:0000313" key="1">
    <source>
        <dbReference type="EMBL" id="MBK1643992.1"/>
    </source>
</evidence>
<evidence type="ECO:0000313" key="2">
    <source>
        <dbReference type="Proteomes" id="UP001138802"/>
    </source>
</evidence>
<dbReference type="Gene3D" id="1.10.150.240">
    <property type="entry name" value="Putative phosphatase, domain 2"/>
    <property type="match status" value="1"/>
</dbReference>
<comment type="caution">
    <text evidence="1">The sequence shown here is derived from an EMBL/GenBank/DDBJ whole genome shotgun (WGS) entry which is preliminary data.</text>
</comment>
<organism evidence="1 2">
    <name type="scientific">Thiocapsa imhoffii</name>
    <dbReference type="NCBI Taxonomy" id="382777"/>
    <lineage>
        <taxon>Bacteria</taxon>
        <taxon>Pseudomonadati</taxon>
        <taxon>Pseudomonadota</taxon>
        <taxon>Gammaproteobacteria</taxon>
        <taxon>Chromatiales</taxon>
        <taxon>Chromatiaceae</taxon>
        <taxon>Thiocapsa</taxon>
    </lineage>
</organism>
<dbReference type="AlphaFoldDB" id="A0A9X0WG15"/>
<dbReference type="EMBL" id="NRSD01000003">
    <property type="protein sequence ID" value="MBK1643992.1"/>
    <property type="molecule type" value="Genomic_DNA"/>
</dbReference>
<protein>
    <submittedName>
        <fullName evidence="1">HAD family hydrolase</fullName>
    </submittedName>
</protein>
<accession>A0A9X0WG15</accession>
<dbReference type="InterPro" id="IPR023198">
    <property type="entry name" value="PGP-like_dom2"/>
</dbReference>
<dbReference type="NCBIfam" id="TIGR01549">
    <property type="entry name" value="HAD-SF-IA-v1"/>
    <property type="match status" value="1"/>
</dbReference>
<reference evidence="1 2" key="1">
    <citation type="journal article" date="2020" name="Microorganisms">
        <title>Osmotic Adaptation and Compatible Solute Biosynthesis of Phototrophic Bacteria as Revealed from Genome Analyses.</title>
        <authorList>
            <person name="Imhoff J.F."/>
            <person name="Rahn T."/>
            <person name="Kunzel S."/>
            <person name="Keller A."/>
            <person name="Neulinger S.C."/>
        </authorList>
    </citation>
    <scope>NUCLEOTIDE SEQUENCE [LARGE SCALE GENOMIC DNA]</scope>
    <source>
        <strain evidence="1 2">DSM 21303</strain>
    </source>
</reference>
<proteinExistence type="predicted"/>
<dbReference type="Pfam" id="PF13419">
    <property type="entry name" value="HAD_2"/>
    <property type="match status" value="1"/>
</dbReference>
<dbReference type="SFLD" id="SFLDG01129">
    <property type="entry name" value="C1.5:_HAD__Beta-PGM__Phosphata"/>
    <property type="match status" value="1"/>
</dbReference>
<dbReference type="GO" id="GO:0005829">
    <property type="term" value="C:cytosol"/>
    <property type="evidence" value="ECO:0007669"/>
    <property type="project" value="TreeGrafter"/>
</dbReference>
<dbReference type="InterPro" id="IPR036412">
    <property type="entry name" value="HAD-like_sf"/>
</dbReference>
<dbReference type="GO" id="GO:0006281">
    <property type="term" value="P:DNA repair"/>
    <property type="evidence" value="ECO:0007669"/>
    <property type="project" value="TreeGrafter"/>
</dbReference>
<dbReference type="GO" id="GO:0008967">
    <property type="term" value="F:phosphoglycolate phosphatase activity"/>
    <property type="evidence" value="ECO:0007669"/>
    <property type="project" value="TreeGrafter"/>
</dbReference>
<sequence>MTFDLIVFDWDGTLMDSEARIVNCLQAAFRDLGLSPPAREVARQVIGLGLEEAILRLLPRGDAATRGALETGYRRYFLEVDATPAALFPGARETLETLAARGYRLAVATGKGRHGLAQALAETGLGPLFQATRCADETRSKPHPQMLLELMDELGAAAAATLMIGDTEYDLQMAMSARTKALAVSYGVHPVARLMAQGPLACLDDLRVLPDWLDQVALMGADASPR</sequence>
<keyword evidence="2" id="KW-1185">Reference proteome</keyword>
<dbReference type="RefSeq" id="WP_200386795.1">
    <property type="nucleotide sequence ID" value="NZ_NRSD01000003.1"/>
</dbReference>
<dbReference type="Proteomes" id="UP001138802">
    <property type="component" value="Unassembled WGS sequence"/>
</dbReference>